<evidence type="ECO:0000313" key="2">
    <source>
        <dbReference type="EMBL" id="MES1922987.1"/>
    </source>
</evidence>
<name>A0ABV2AUC7_9EUKA</name>
<keyword evidence="1" id="KW-0812">Transmembrane</keyword>
<sequence length="137" mass="16495">MLRFKLSKITKVAVRPYFAKPKTISTPLLKKSIRTFSFGKNQFDIYYEMKKLLLRLKTFWWCLSPFAKGIVYTISFLTFMYLFGSILLKLILIVGIGAFILRYFPKQKYYIQKQFFRFINRRATSHFLKTLFENIKK</sequence>
<reference evidence="2 3" key="1">
    <citation type="journal article" date="2024" name="BMC Biol.">
        <title>Comparative genomics of Ascetosporea gives new insight into the evolutionary basis for animal parasitism in Rhizaria.</title>
        <authorList>
            <person name="Hiltunen Thoren M."/>
            <person name="Onut-Brannstrom I."/>
            <person name="Alfjorden A."/>
            <person name="Peckova H."/>
            <person name="Swords F."/>
            <person name="Hooper C."/>
            <person name="Holzer A.S."/>
            <person name="Bass D."/>
            <person name="Burki F."/>
        </authorList>
    </citation>
    <scope>NUCLEOTIDE SEQUENCE [LARGE SCALE GENOMIC DNA]</scope>
    <source>
        <strain evidence="2">20-A016</strain>
    </source>
</reference>
<gene>
    <name evidence="2" type="ORF">MHBO_004519</name>
</gene>
<evidence type="ECO:0000313" key="3">
    <source>
        <dbReference type="Proteomes" id="UP001439008"/>
    </source>
</evidence>
<dbReference type="Proteomes" id="UP001439008">
    <property type="component" value="Unassembled WGS sequence"/>
</dbReference>
<feature type="transmembrane region" description="Helical" evidence="1">
    <location>
        <begin position="59"/>
        <end position="80"/>
    </location>
</feature>
<evidence type="ECO:0000256" key="1">
    <source>
        <dbReference type="SAM" id="Phobius"/>
    </source>
</evidence>
<protein>
    <submittedName>
        <fullName evidence="2">Uncharacterized protein</fullName>
    </submittedName>
</protein>
<organism evidence="2 3">
    <name type="scientific">Bonamia ostreae</name>
    <dbReference type="NCBI Taxonomy" id="126728"/>
    <lineage>
        <taxon>Eukaryota</taxon>
        <taxon>Sar</taxon>
        <taxon>Rhizaria</taxon>
        <taxon>Endomyxa</taxon>
        <taxon>Ascetosporea</taxon>
        <taxon>Haplosporida</taxon>
        <taxon>Bonamia</taxon>
    </lineage>
</organism>
<accession>A0ABV2AUC7</accession>
<proteinExistence type="predicted"/>
<keyword evidence="1" id="KW-1133">Transmembrane helix</keyword>
<dbReference type="EMBL" id="JBDODL010004253">
    <property type="protein sequence ID" value="MES1922987.1"/>
    <property type="molecule type" value="Genomic_DNA"/>
</dbReference>
<feature type="transmembrane region" description="Helical" evidence="1">
    <location>
        <begin position="86"/>
        <end position="104"/>
    </location>
</feature>
<keyword evidence="3" id="KW-1185">Reference proteome</keyword>
<comment type="caution">
    <text evidence="2">The sequence shown here is derived from an EMBL/GenBank/DDBJ whole genome shotgun (WGS) entry which is preliminary data.</text>
</comment>
<keyword evidence="1" id="KW-0472">Membrane</keyword>